<accession>A0ABN9LRL7</accession>
<gene>
    <name evidence="1" type="ORF">RIMI_LOCUS12344717</name>
</gene>
<comment type="caution">
    <text evidence="1">The sequence shown here is derived from an EMBL/GenBank/DDBJ whole genome shotgun (WGS) entry which is preliminary data.</text>
</comment>
<dbReference type="Proteomes" id="UP001176940">
    <property type="component" value="Unassembled WGS sequence"/>
</dbReference>
<evidence type="ECO:0008006" key="3">
    <source>
        <dbReference type="Google" id="ProtNLM"/>
    </source>
</evidence>
<dbReference type="Pfam" id="PF14929">
    <property type="entry name" value="TAF1_subA"/>
    <property type="match status" value="1"/>
</dbReference>
<dbReference type="InterPro" id="IPR052669">
    <property type="entry name" value="SL1/TIF-IB_Component"/>
</dbReference>
<evidence type="ECO:0000313" key="2">
    <source>
        <dbReference type="Proteomes" id="UP001176940"/>
    </source>
</evidence>
<dbReference type="InterPro" id="IPR039495">
    <property type="entry name" value="TAF1A"/>
</dbReference>
<protein>
    <recommendedName>
        <fullName evidence="3">TATA box-binding protein-associated factor RNA polymerase I subunit A</fullName>
    </recommendedName>
</protein>
<dbReference type="PANTHER" id="PTHR32122:SF1">
    <property type="entry name" value="TATA BOX-BINDING PROTEIN-ASSOCIATED FACTOR RNA POLYMERASE I SUBUNIT A"/>
    <property type="match status" value="1"/>
</dbReference>
<dbReference type="InterPro" id="IPR011990">
    <property type="entry name" value="TPR-like_helical_dom_sf"/>
</dbReference>
<dbReference type="PANTHER" id="PTHR32122">
    <property type="entry name" value="TATA BOX-BINDING PROTEIN ASSOCIATED FACTOR RNA POLYMERASE I SUBUNIT A"/>
    <property type="match status" value="1"/>
</dbReference>
<dbReference type="SUPFAM" id="SSF48452">
    <property type="entry name" value="TPR-like"/>
    <property type="match status" value="1"/>
</dbReference>
<evidence type="ECO:0000313" key="1">
    <source>
        <dbReference type="EMBL" id="CAJ0948852.1"/>
    </source>
</evidence>
<name>A0ABN9LRL7_9NEOB</name>
<proteinExistence type="predicted"/>
<reference evidence="1" key="1">
    <citation type="submission" date="2023-07" db="EMBL/GenBank/DDBJ databases">
        <authorList>
            <person name="Stuckert A."/>
        </authorList>
    </citation>
    <scope>NUCLEOTIDE SEQUENCE</scope>
</reference>
<sequence length="446" mass="51386">MAFEEGGGEEEEYGITLPCMQKSISRARPRKSYHVSRDLCQQLIWKAVCKNEWEKAAGLFTSYLQILMDRGKHGQTVTPEIIWRIGSEILLNHPKSTNADINIFHEAMKNIGHKNYLRISLEQVYHCLCNGQVDEAHRVLSLAQSWRSGLHSSEQKRLQKLIDAYRAVLNYRSWVDKGSAMSQNDPDHSAQSASSHAMDSYYRQATTSFQEILNFPGVWDPFILNYVDLLESSGKNQEAEKVLTEYANDPKNPANPNALVYLYEFMERHAASEEKLIEVLRVLNAKTPSHKLMLKFSKLLGNSDSENNQKFSLHVLFDLLDFSGWKKDVKAWSYFAKKLRKAFRGDRSAWILEEWQPRRSWWPSYHFTTYQAENDWRDCEKLAVKKASVAGMLQGPTCSYFTWIYKCGRKERTTALNRTKAFIRKNNCEILPLPSGADDVMEAAMG</sequence>
<organism evidence="1 2">
    <name type="scientific">Ranitomeya imitator</name>
    <name type="common">mimic poison frog</name>
    <dbReference type="NCBI Taxonomy" id="111125"/>
    <lineage>
        <taxon>Eukaryota</taxon>
        <taxon>Metazoa</taxon>
        <taxon>Chordata</taxon>
        <taxon>Craniata</taxon>
        <taxon>Vertebrata</taxon>
        <taxon>Euteleostomi</taxon>
        <taxon>Amphibia</taxon>
        <taxon>Batrachia</taxon>
        <taxon>Anura</taxon>
        <taxon>Neobatrachia</taxon>
        <taxon>Hyloidea</taxon>
        <taxon>Dendrobatidae</taxon>
        <taxon>Dendrobatinae</taxon>
        <taxon>Ranitomeya</taxon>
    </lineage>
</organism>
<dbReference type="EMBL" id="CAUEEQ010029144">
    <property type="protein sequence ID" value="CAJ0948852.1"/>
    <property type="molecule type" value="Genomic_DNA"/>
</dbReference>
<keyword evidence="2" id="KW-1185">Reference proteome</keyword>